<dbReference type="EMBL" id="DVJN01000113">
    <property type="protein sequence ID" value="HIS92508.1"/>
    <property type="molecule type" value="Genomic_DNA"/>
</dbReference>
<dbReference type="Proteomes" id="UP000824140">
    <property type="component" value="Unassembled WGS sequence"/>
</dbReference>
<name>A0A9D1FZK5_9FIRM</name>
<evidence type="ECO:0000256" key="1">
    <source>
        <dbReference type="SAM" id="SignalP"/>
    </source>
</evidence>
<feature type="chain" id="PRO_5038439179" evidence="1">
    <location>
        <begin position="23"/>
        <end position="336"/>
    </location>
</feature>
<sequence length="336" mass="35923">MKRRLLCLSLALLLLFSASALADGASSYGGLRAYTGYTTLLGSSDDKIYNVTLAASRLNGYVLEAGATFSFNNVIGPRTEQWGYKVAENGRGARVRGGGAAQLATTVYQAVIQAGIGYFSELHFYGDKFQDNYAVDGNSAVLVDYANEQDMAFYNSVGTMTFYAEASDYGLSVTVVVGASAPEAPASTLVSSAYTVFSSGEDQQFNAMRAATAISGTTLSYGQEFSFNDIVGPRNAQTGYRVAVNGRGARVRGGGTAQTASTIYLAIRDLDCVRVTEKHTYGAKYNQSYVSSASDAILLDYGDDDFRFQYVGSGTSLTIVLYQSGSLLFCEVYEAR</sequence>
<evidence type="ECO:0000313" key="2">
    <source>
        <dbReference type="EMBL" id="HIS92508.1"/>
    </source>
</evidence>
<dbReference type="InterPro" id="IPR007391">
    <property type="entry name" value="Vancomycin_resist_VanW"/>
</dbReference>
<feature type="signal peptide" evidence="1">
    <location>
        <begin position="1"/>
        <end position="22"/>
    </location>
</feature>
<protein>
    <submittedName>
        <fullName evidence="2">VanW family protein</fullName>
    </submittedName>
</protein>
<accession>A0A9D1FZK5</accession>
<dbReference type="PANTHER" id="PTHR35788:SF1">
    <property type="entry name" value="EXPORTED PROTEIN"/>
    <property type="match status" value="1"/>
</dbReference>
<comment type="caution">
    <text evidence="2">The sequence shown here is derived from an EMBL/GenBank/DDBJ whole genome shotgun (WGS) entry which is preliminary data.</text>
</comment>
<proteinExistence type="predicted"/>
<dbReference type="AlphaFoldDB" id="A0A9D1FZK5"/>
<reference evidence="2" key="2">
    <citation type="journal article" date="2021" name="PeerJ">
        <title>Extensive microbial diversity within the chicken gut microbiome revealed by metagenomics and culture.</title>
        <authorList>
            <person name="Gilroy R."/>
            <person name="Ravi A."/>
            <person name="Getino M."/>
            <person name="Pursley I."/>
            <person name="Horton D.L."/>
            <person name="Alikhan N.F."/>
            <person name="Baker D."/>
            <person name="Gharbi K."/>
            <person name="Hall N."/>
            <person name="Watson M."/>
            <person name="Adriaenssens E.M."/>
            <person name="Foster-Nyarko E."/>
            <person name="Jarju S."/>
            <person name="Secka A."/>
            <person name="Antonio M."/>
            <person name="Oren A."/>
            <person name="Chaudhuri R.R."/>
            <person name="La Ragione R."/>
            <person name="Hildebrand F."/>
            <person name="Pallen M.J."/>
        </authorList>
    </citation>
    <scope>NUCLEOTIDE SEQUENCE</scope>
    <source>
        <strain evidence="2">13766</strain>
    </source>
</reference>
<evidence type="ECO:0000313" key="3">
    <source>
        <dbReference type="Proteomes" id="UP000824140"/>
    </source>
</evidence>
<dbReference type="PANTHER" id="PTHR35788">
    <property type="entry name" value="EXPORTED PROTEIN-RELATED"/>
    <property type="match status" value="1"/>
</dbReference>
<gene>
    <name evidence="2" type="ORF">IAA84_05760</name>
</gene>
<dbReference type="Pfam" id="PF04294">
    <property type="entry name" value="VanW"/>
    <property type="match status" value="2"/>
</dbReference>
<dbReference type="InterPro" id="IPR052913">
    <property type="entry name" value="Glycopeptide_resist_protein"/>
</dbReference>
<reference evidence="2" key="1">
    <citation type="submission" date="2020-10" db="EMBL/GenBank/DDBJ databases">
        <authorList>
            <person name="Gilroy R."/>
        </authorList>
    </citation>
    <scope>NUCLEOTIDE SEQUENCE</scope>
    <source>
        <strain evidence="2">13766</strain>
    </source>
</reference>
<organism evidence="2 3">
    <name type="scientific">Candidatus Alectryocaccomicrobium excrementavium</name>
    <dbReference type="NCBI Taxonomy" id="2840668"/>
    <lineage>
        <taxon>Bacteria</taxon>
        <taxon>Bacillati</taxon>
        <taxon>Bacillota</taxon>
        <taxon>Clostridia</taxon>
        <taxon>Candidatus Alectryocaccomicrobium</taxon>
    </lineage>
</organism>
<keyword evidence="1" id="KW-0732">Signal</keyword>